<reference evidence="1 2" key="1">
    <citation type="submission" date="2019-11" db="EMBL/GenBank/DDBJ databases">
        <authorList>
            <person name="Holert J."/>
        </authorList>
    </citation>
    <scope>NUCLEOTIDE SEQUENCE [LARGE SCALE GENOMIC DNA]</scope>
    <source>
        <strain evidence="1">SB11_3</strain>
    </source>
</reference>
<dbReference type="AlphaFoldDB" id="A0A5S9PLF5"/>
<dbReference type="Gene3D" id="3.30.1330.40">
    <property type="entry name" value="RutC-like"/>
    <property type="match status" value="1"/>
</dbReference>
<sequence length="137" mass="15476">MATTAAFHNDHLPDMRNTFSWGLKLNDFSELFFVTGHADCGPDFVTRCPGDPVGQTRVILAQMKAFLESAGYSIHDIVRTDWTFVNDVTSEQFSEIASTWATFLDDVEVKPATGTLRYVQRLGMPDMMVEYEMILAR</sequence>
<name>A0A5S9PLF5_9GAMM</name>
<proteinExistence type="predicted"/>
<dbReference type="InterPro" id="IPR035959">
    <property type="entry name" value="RutC-like_sf"/>
</dbReference>
<keyword evidence="2" id="KW-1185">Reference proteome</keyword>
<evidence type="ECO:0008006" key="3">
    <source>
        <dbReference type="Google" id="ProtNLM"/>
    </source>
</evidence>
<evidence type="ECO:0000313" key="1">
    <source>
        <dbReference type="EMBL" id="CAA0104769.1"/>
    </source>
</evidence>
<evidence type="ECO:0000313" key="2">
    <source>
        <dbReference type="Proteomes" id="UP000441399"/>
    </source>
</evidence>
<dbReference type="SUPFAM" id="SSF55298">
    <property type="entry name" value="YjgF-like"/>
    <property type="match status" value="1"/>
</dbReference>
<dbReference type="Proteomes" id="UP000441399">
    <property type="component" value="Unassembled WGS sequence"/>
</dbReference>
<protein>
    <recommendedName>
        <fullName evidence="3">2-iminobutanoate/2-iminopropanoate deaminase</fullName>
    </recommendedName>
</protein>
<gene>
    <name evidence="1" type="ORF">OPDIPICF_00888</name>
</gene>
<dbReference type="InterPro" id="IPR006175">
    <property type="entry name" value="YjgF/YER057c/UK114"/>
</dbReference>
<accession>A0A5S9PLF5</accession>
<organism evidence="1 2">
    <name type="scientific">BD1-7 clade bacterium</name>
    <dbReference type="NCBI Taxonomy" id="2029982"/>
    <lineage>
        <taxon>Bacteria</taxon>
        <taxon>Pseudomonadati</taxon>
        <taxon>Pseudomonadota</taxon>
        <taxon>Gammaproteobacteria</taxon>
        <taxon>Cellvibrionales</taxon>
        <taxon>Spongiibacteraceae</taxon>
        <taxon>BD1-7 clade</taxon>
    </lineage>
</organism>
<dbReference type="Pfam" id="PF01042">
    <property type="entry name" value="Ribonuc_L-PSP"/>
    <property type="match status" value="1"/>
</dbReference>
<dbReference type="EMBL" id="CACSIO010000012">
    <property type="protein sequence ID" value="CAA0104769.1"/>
    <property type="molecule type" value="Genomic_DNA"/>
</dbReference>
<dbReference type="OrthoDB" id="583118at2"/>
<dbReference type="CDD" id="cd00448">
    <property type="entry name" value="YjgF_YER057c_UK114_family"/>
    <property type="match status" value="1"/>
</dbReference>